<sequence length="90" mass="9523">MRITTRLKYGLFRLLGVVSPSGAYPLPPRWALNATGKHRFYDAPDCAEACCPWNRPPARCLLACCAPASGLVDAGATATVNGREGGDNAC</sequence>
<proteinExistence type="predicted"/>
<reference evidence="1" key="1">
    <citation type="submission" date="2024-05" db="EMBL/GenBank/DDBJ databases">
        <title>Isolation and characterization of the new Streptomyces phages Kamino, Geonosis, Abafar and Scarif infecting a broad range of host species.</title>
        <authorList>
            <person name="Rackow B."/>
            <person name="Rolland C."/>
            <person name="Mohnen I."/>
            <person name="Wittmann J."/>
            <person name="Muesken M."/>
            <person name="Overmann J."/>
            <person name="Frunzke J."/>
        </authorList>
    </citation>
    <scope>NUCLEOTIDE SEQUENCE</scope>
</reference>
<protein>
    <recommendedName>
        <fullName evidence="2">Secreted protein</fullName>
    </recommendedName>
</protein>
<organism evidence="1">
    <name type="scientific">Streptomyces phage Geonosis</name>
    <dbReference type="NCBI Taxonomy" id="3158856"/>
    <lineage>
        <taxon>Viruses</taxon>
        <taxon>Duplodnaviria</taxon>
        <taxon>Heunggongvirae</taxon>
        <taxon>Uroviricota</taxon>
        <taxon>Caudoviricetes</taxon>
    </lineage>
</organism>
<name>A0AAU7GYK3_9CAUD</name>
<dbReference type="EMBL" id="PP750866">
    <property type="protein sequence ID" value="XBM94985.1"/>
    <property type="molecule type" value="Genomic_DNA"/>
</dbReference>
<evidence type="ECO:0008006" key="2">
    <source>
        <dbReference type="Google" id="ProtNLM"/>
    </source>
</evidence>
<evidence type="ECO:0000313" key="1">
    <source>
        <dbReference type="EMBL" id="XBM94985.1"/>
    </source>
</evidence>
<gene>
    <name evidence="1" type="ORF">Geonosis_00020</name>
</gene>
<accession>A0AAU7GYK3</accession>